<comment type="caution">
    <text evidence="3">The sequence shown here is derived from an EMBL/GenBank/DDBJ whole genome shotgun (WGS) entry which is preliminary data.</text>
</comment>
<proteinExistence type="predicted"/>
<accession>A0A926I8U5</accession>
<feature type="domain" description="Aldehyde dehydrogenase" evidence="2">
    <location>
        <begin position="8"/>
        <end position="269"/>
    </location>
</feature>
<evidence type="ECO:0000313" key="4">
    <source>
        <dbReference type="Proteomes" id="UP000610862"/>
    </source>
</evidence>
<keyword evidence="1" id="KW-0560">Oxidoreductase</keyword>
<dbReference type="Proteomes" id="UP000610862">
    <property type="component" value="Unassembled WGS sequence"/>
</dbReference>
<dbReference type="InterPro" id="IPR016163">
    <property type="entry name" value="Ald_DH_C"/>
</dbReference>
<dbReference type="InterPro" id="IPR016161">
    <property type="entry name" value="Ald_DH/histidinol_DH"/>
</dbReference>
<dbReference type="Pfam" id="PF00171">
    <property type="entry name" value="Aldedh"/>
    <property type="match status" value="1"/>
</dbReference>
<dbReference type="EMBL" id="JACRTA010000001">
    <property type="protein sequence ID" value="MBC8567480.1"/>
    <property type="molecule type" value="Genomic_DNA"/>
</dbReference>
<evidence type="ECO:0000313" key="3">
    <source>
        <dbReference type="EMBL" id="MBC8567480.1"/>
    </source>
</evidence>
<evidence type="ECO:0000259" key="2">
    <source>
        <dbReference type="Pfam" id="PF00171"/>
    </source>
</evidence>
<sequence>MNDSEMSKVYIDGYIERARAAQAEFEKMSQEKVDLAVKTIGKVVYDNAEYLAEIAVEETNMGNVPDKIAKNKQKSKIIWNSLKGKRSRGILDTDMTTGITRVAKPMGVVAAVTPCTNPIVTPMSNAMFALKCGNAIIITPHHSSIKCSTETVNMINRELSKLGYPDDLIQILDWHSRDNTKNLMQSADVVIATGGAGVVGAAYSSGRPALGVGAGNVQCIIDKGYDCKVAVPKIIAGRTFDYGIICSGEQSVICHEDDYDAVMAEFEANGAYIVRSGKELQAVRDALFQDGKPNRHSVGQSCASVAKLAGIDIPEDTKIIVAEAEGTGITDPLGGEKMAPVIAAYKYRTLKEGVNIARENLEKDGKGHSAAFHSDSEENIEYVGKELCVSRFVINQVSASSAGGSFYNGLAPTNTLGCGSWGHNSISENLDYKHLMNVSRIARYMPDNYVPTDEELWR</sequence>
<reference evidence="3" key="1">
    <citation type="submission" date="2020-08" db="EMBL/GenBank/DDBJ databases">
        <title>Genome public.</title>
        <authorList>
            <person name="Liu C."/>
            <person name="Sun Q."/>
        </authorList>
    </citation>
    <scope>NUCLEOTIDE SEQUENCE</scope>
    <source>
        <strain evidence="3">NSJ-24</strain>
    </source>
</reference>
<protein>
    <submittedName>
        <fullName evidence="3">Aldehyde dehydrogenase family protein</fullName>
    </submittedName>
</protein>
<dbReference type="RefSeq" id="WP_187524862.1">
    <property type="nucleotide sequence ID" value="NZ_JACRTA010000001.1"/>
</dbReference>
<dbReference type="Gene3D" id="3.40.605.10">
    <property type="entry name" value="Aldehyde Dehydrogenase, Chain A, domain 1"/>
    <property type="match status" value="1"/>
</dbReference>
<dbReference type="AlphaFoldDB" id="A0A926I8U5"/>
<dbReference type="PANTHER" id="PTHR11699">
    <property type="entry name" value="ALDEHYDE DEHYDROGENASE-RELATED"/>
    <property type="match status" value="1"/>
</dbReference>
<keyword evidence="4" id="KW-1185">Reference proteome</keyword>
<evidence type="ECO:0000256" key="1">
    <source>
        <dbReference type="ARBA" id="ARBA00023002"/>
    </source>
</evidence>
<organism evidence="3 4">
    <name type="scientific">Lentihominibacter hominis</name>
    <dbReference type="NCBI Taxonomy" id="2763645"/>
    <lineage>
        <taxon>Bacteria</taxon>
        <taxon>Bacillati</taxon>
        <taxon>Bacillota</taxon>
        <taxon>Clostridia</taxon>
        <taxon>Peptostreptococcales</taxon>
        <taxon>Anaerovoracaceae</taxon>
        <taxon>Lentihominibacter</taxon>
    </lineage>
</organism>
<name>A0A926I8U5_9FIRM</name>
<dbReference type="InterPro" id="IPR015590">
    <property type="entry name" value="Aldehyde_DH_dom"/>
</dbReference>
<dbReference type="Gene3D" id="3.40.309.10">
    <property type="entry name" value="Aldehyde Dehydrogenase, Chain A, domain 2"/>
    <property type="match status" value="1"/>
</dbReference>
<dbReference type="CDD" id="cd07122">
    <property type="entry name" value="ALDH_F20_ACDH"/>
    <property type="match status" value="1"/>
</dbReference>
<dbReference type="InterPro" id="IPR016162">
    <property type="entry name" value="Ald_DH_N"/>
</dbReference>
<dbReference type="GO" id="GO:0016620">
    <property type="term" value="F:oxidoreductase activity, acting on the aldehyde or oxo group of donors, NAD or NADP as acceptor"/>
    <property type="evidence" value="ECO:0007669"/>
    <property type="project" value="InterPro"/>
</dbReference>
<dbReference type="SUPFAM" id="SSF53720">
    <property type="entry name" value="ALDH-like"/>
    <property type="match status" value="1"/>
</dbReference>
<gene>
    <name evidence="3" type="ORF">H8692_01735</name>
</gene>